<dbReference type="Proteomes" id="UP001225646">
    <property type="component" value="Unassembled WGS sequence"/>
</dbReference>
<evidence type="ECO:0000313" key="3">
    <source>
        <dbReference type="Proteomes" id="UP001225646"/>
    </source>
</evidence>
<sequence>MMIDLHCHSKISDGTLTLFELIFLAKEKGITHLAITDHDTTKGIKEAQNIGEQLGVTIIPGIEISAYDFIRQRRAHILGFFVTPEHEAIEKLCAPLLKKRHQVSYEMTQKIIQEGYKITWEEVERYAEGGTGVYKQHIMHALIDKGYTDKIYGDLYKKLFSKGGEGVSPGIAHIPLQYVDVKKAILAIREAGGIPVLAHPKQFDNFDAIAEWVEMGLDGIEVVHPLHRPEDEELAKYYADKFDLIETGGSDFHGFYGDSELGSKNAGIDRYEKLLERYRRLHGRKNKNLHI</sequence>
<dbReference type="Gene3D" id="3.20.20.140">
    <property type="entry name" value="Metal-dependent hydrolases"/>
    <property type="match status" value="1"/>
</dbReference>
<dbReference type="Pfam" id="PF02811">
    <property type="entry name" value="PHP"/>
    <property type="match status" value="1"/>
</dbReference>
<comment type="caution">
    <text evidence="2">The sequence shown here is derived from an EMBL/GenBank/DDBJ whole genome shotgun (WGS) entry which is preliminary data.</text>
</comment>
<dbReference type="InterPro" id="IPR003141">
    <property type="entry name" value="Pol/His_phosphatase_N"/>
</dbReference>
<dbReference type="Gene3D" id="1.10.150.650">
    <property type="match status" value="1"/>
</dbReference>
<dbReference type="InterPro" id="IPR052018">
    <property type="entry name" value="PHP_domain"/>
</dbReference>
<keyword evidence="3" id="KW-1185">Reference proteome</keyword>
<dbReference type="SUPFAM" id="SSF89550">
    <property type="entry name" value="PHP domain-like"/>
    <property type="match status" value="1"/>
</dbReference>
<dbReference type="SMART" id="SM00481">
    <property type="entry name" value="POLIIIAc"/>
    <property type="match status" value="1"/>
</dbReference>
<reference evidence="2 3" key="1">
    <citation type="submission" date="2023-07" db="EMBL/GenBank/DDBJ databases">
        <title>Genomic Encyclopedia of Type Strains, Phase IV (KMG-IV): sequencing the most valuable type-strain genomes for metagenomic binning, comparative biology and taxonomic classification.</title>
        <authorList>
            <person name="Goeker M."/>
        </authorList>
    </citation>
    <scope>NUCLEOTIDE SEQUENCE [LARGE SCALE GENOMIC DNA]</scope>
    <source>
        <strain evidence="2 3">DSM 19092</strain>
    </source>
</reference>
<evidence type="ECO:0000313" key="2">
    <source>
        <dbReference type="EMBL" id="MDQ0163629.1"/>
    </source>
</evidence>
<feature type="domain" description="Polymerase/histidinol phosphatase N-terminal" evidence="1">
    <location>
        <begin position="3"/>
        <end position="68"/>
    </location>
</feature>
<dbReference type="InterPro" id="IPR016195">
    <property type="entry name" value="Pol/histidinol_Pase-like"/>
</dbReference>
<dbReference type="PANTHER" id="PTHR42924">
    <property type="entry name" value="EXONUCLEASE"/>
    <property type="match status" value="1"/>
</dbReference>
<name>A0ABT9VRL1_9BACI</name>
<dbReference type="PANTHER" id="PTHR42924:SF3">
    <property type="entry name" value="POLYMERASE_HISTIDINOL PHOSPHATASE N-TERMINAL DOMAIN-CONTAINING PROTEIN"/>
    <property type="match status" value="1"/>
</dbReference>
<dbReference type="CDD" id="cd07438">
    <property type="entry name" value="PHP_HisPPase_AMP"/>
    <property type="match status" value="1"/>
</dbReference>
<accession>A0ABT9VRL1</accession>
<evidence type="ECO:0000259" key="1">
    <source>
        <dbReference type="SMART" id="SM00481"/>
    </source>
</evidence>
<protein>
    <submittedName>
        <fullName evidence="2">Metal-dependent phosphoesterase TrpH</fullName>
    </submittedName>
</protein>
<gene>
    <name evidence="2" type="ORF">J2S06_002735</name>
</gene>
<organism evidence="2 3">
    <name type="scientific">Aeribacillus alveayuensis</name>
    <dbReference type="NCBI Taxonomy" id="279215"/>
    <lineage>
        <taxon>Bacteria</taxon>
        <taxon>Bacillati</taxon>
        <taxon>Bacillota</taxon>
        <taxon>Bacilli</taxon>
        <taxon>Bacillales</taxon>
        <taxon>Bacillaceae</taxon>
        <taxon>Aeribacillus</taxon>
    </lineage>
</organism>
<dbReference type="EMBL" id="JAUSTR010000020">
    <property type="protein sequence ID" value="MDQ0163629.1"/>
    <property type="molecule type" value="Genomic_DNA"/>
</dbReference>
<dbReference type="InterPro" id="IPR004013">
    <property type="entry name" value="PHP_dom"/>
</dbReference>
<proteinExistence type="predicted"/>